<dbReference type="InterPro" id="IPR011990">
    <property type="entry name" value="TPR-like_helical_dom_sf"/>
</dbReference>
<dbReference type="Pfam" id="PF13181">
    <property type="entry name" value="TPR_8"/>
    <property type="match status" value="3"/>
</dbReference>
<dbReference type="PANTHER" id="PTHR12558:SF13">
    <property type="entry name" value="CELL DIVISION CYCLE PROTEIN 27 HOMOLOG"/>
    <property type="match status" value="1"/>
</dbReference>
<reference evidence="2 3" key="1">
    <citation type="submission" date="2018-12" db="EMBL/GenBank/DDBJ databases">
        <title>Complete genome of Nonlabens sp. MJ115.</title>
        <authorList>
            <person name="Choi H.S."/>
            <person name="Jung J."/>
        </authorList>
    </citation>
    <scope>NUCLEOTIDE SEQUENCE [LARGE SCALE GENOMIC DNA]</scope>
    <source>
        <strain evidence="2 3">MJ115</strain>
    </source>
</reference>
<keyword evidence="3" id="KW-1185">Reference proteome</keyword>
<dbReference type="Pfam" id="PF14559">
    <property type="entry name" value="TPR_19"/>
    <property type="match status" value="1"/>
</dbReference>
<organism evidence="2 3">
    <name type="scientific">Nonlabens ponticola</name>
    <dbReference type="NCBI Taxonomy" id="2496866"/>
    <lineage>
        <taxon>Bacteria</taxon>
        <taxon>Pseudomonadati</taxon>
        <taxon>Bacteroidota</taxon>
        <taxon>Flavobacteriia</taxon>
        <taxon>Flavobacteriales</taxon>
        <taxon>Flavobacteriaceae</taxon>
        <taxon>Nonlabens</taxon>
    </lineage>
</organism>
<dbReference type="InterPro" id="IPR019734">
    <property type="entry name" value="TPR_rpt"/>
</dbReference>
<name>A0A3S9N1D5_9FLAO</name>
<accession>A0A3S9N1D5</accession>
<dbReference type="SMART" id="SM00028">
    <property type="entry name" value="TPR"/>
    <property type="match status" value="10"/>
</dbReference>
<dbReference type="Gene3D" id="1.25.40.10">
    <property type="entry name" value="Tetratricopeptide repeat domain"/>
    <property type="match status" value="2"/>
</dbReference>
<dbReference type="PROSITE" id="PS50005">
    <property type="entry name" value="TPR"/>
    <property type="match status" value="5"/>
</dbReference>
<feature type="repeat" description="TPR" evidence="1">
    <location>
        <begin position="234"/>
        <end position="267"/>
    </location>
</feature>
<sequence>MDFDLNNEGGYSIEKFESMLKTNEVGFFDSDEFEQIIEHYLESGKMANARKAIHLALAQHPSSMNIQLLHAEMLVFDNRFDDAHEVLNTLHEVQPTNSEIFIQKANIFSKTERHDLAIDLLKKALDLTDDKADVYNLIGMEFLFIEDYSNAKVNFMQCLEIDDTDYSALYNIMYCFDFLGEHQQAIDFLNMFLNENPYSEVAWHQVGKQYFDLKMYEKSLAAFEFAIISDEHFVGAYLEKGKVLEKLGRYNEAIENYQITLTLDDPTSFAYLRLGKCYQKLGVDELAIKFFKKTITEDPLLDKGWISIIDYYSRKLNYPKALTYAEKATEVDAENALYWIRYADLNKRLNFFEEAEYGYRRAIELGNYEEQTWLSRADILLALGEYRAVISNLNHGLEFYPDHVEMVYRLAGIYFTLNQLNEARFHLQNALKTDPEFIIILEELYPAVYEMDEVQDLIASLK</sequence>
<dbReference type="KEGG" id="noj:EJ995_10670"/>
<keyword evidence="1" id="KW-0802">TPR repeat</keyword>
<dbReference type="OrthoDB" id="9803982at2"/>
<dbReference type="Proteomes" id="UP000279600">
    <property type="component" value="Chromosome"/>
</dbReference>
<protein>
    <submittedName>
        <fullName evidence="2">Tetratricopeptide repeat protein</fullName>
    </submittedName>
</protein>
<feature type="repeat" description="TPR" evidence="1">
    <location>
        <begin position="98"/>
        <end position="131"/>
    </location>
</feature>
<gene>
    <name evidence="2" type="ORF">EJ995_10670</name>
</gene>
<dbReference type="AlphaFoldDB" id="A0A3S9N1D5"/>
<dbReference type="RefSeq" id="WP_126448928.1">
    <property type="nucleotide sequence ID" value="NZ_CP034549.1"/>
</dbReference>
<dbReference type="EMBL" id="CP034549">
    <property type="protein sequence ID" value="AZQ45230.1"/>
    <property type="molecule type" value="Genomic_DNA"/>
</dbReference>
<dbReference type="PANTHER" id="PTHR12558">
    <property type="entry name" value="CELL DIVISION CYCLE 16,23,27"/>
    <property type="match status" value="1"/>
</dbReference>
<evidence type="ECO:0000313" key="3">
    <source>
        <dbReference type="Proteomes" id="UP000279600"/>
    </source>
</evidence>
<feature type="repeat" description="TPR" evidence="1">
    <location>
        <begin position="404"/>
        <end position="437"/>
    </location>
</feature>
<feature type="repeat" description="TPR" evidence="1">
    <location>
        <begin position="132"/>
        <end position="165"/>
    </location>
</feature>
<evidence type="ECO:0000313" key="2">
    <source>
        <dbReference type="EMBL" id="AZQ45230.1"/>
    </source>
</evidence>
<feature type="repeat" description="TPR" evidence="1">
    <location>
        <begin position="268"/>
        <end position="301"/>
    </location>
</feature>
<dbReference type="SUPFAM" id="SSF48452">
    <property type="entry name" value="TPR-like"/>
    <property type="match status" value="2"/>
</dbReference>
<dbReference type="SUPFAM" id="SSF81901">
    <property type="entry name" value="HCP-like"/>
    <property type="match status" value="1"/>
</dbReference>
<evidence type="ECO:0000256" key="1">
    <source>
        <dbReference type="PROSITE-ProRule" id="PRU00339"/>
    </source>
</evidence>
<dbReference type="Pfam" id="PF13174">
    <property type="entry name" value="TPR_6"/>
    <property type="match status" value="2"/>
</dbReference>
<proteinExistence type="predicted"/>